<evidence type="ECO:0000313" key="12">
    <source>
        <dbReference type="EMBL" id="KAK7079726.1"/>
    </source>
</evidence>
<dbReference type="PRINTS" id="PR00511">
    <property type="entry name" value="TEKTIN"/>
</dbReference>
<proteinExistence type="inferred from homology"/>
<dbReference type="Pfam" id="PF03148">
    <property type="entry name" value="Tektin"/>
    <property type="match status" value="1"/>
</dbReference>
<comment type="similarity">
    <text evidence="2 10">Belongs to the tektin family.</text>
</comment>
<evidence type="ECO:0000256" key="8">
    <source>
        <dbReference type="ARBA" id="ARBA00023273"/>
    </source>
</evidence>
<evidence type="ECO:0000256" key="6">
    <source>
        <dbReference type="ARBA" id="ARBA00023069"/>
    </source>
</evidence>
<dbReference type="GO" id="GO:0060271">
    <property type="term" value="P:cilium assembly"/>
    <property type="evidence" value="ECO:0007669"/>
    <property type="project" value="UniProtKB-UniRule"/>
</dbReference>
<protein>
    <recommendedName>
        <fullName evidence="10">Tektin</fullName>
    </recommendedName>
</protein>
<evidence type="ECO:0000256" key="1">
    <source>
        <dbReference type="ARBA" id="ARBA00004611"/>
    </source>
</evidence>
<evidence type="ECO:0000256" key="7">
    <source>
        <dbReference type="ARBA" id="ARBA00023212"/>
    </source>
</evidence>
<keyword evidence="13" id="KW-1185">Reference proteome</keyword>
<evidence type="ECO:0000313" key="13">
    <source>
        <dbReference type="Proteomes" id="UP001381693"/>
    </source>
</evidence>
<reference evidence="12 13" key="1">
    <citation type="submission" date="2023-11" db="EMBL/GenBank/DDBJ databases">
        <title>Halocaridina rubra genome assembly.</title>
        <authorList>
            <person name="Smith C."/>
        </authorList>
    </citation>
    <scope>NUCLEOTIDE SEQUENCE [LARGE SCALE GENOMIC DNA]</scope>
    <source>
        <strain evidence="12">EP-1</strain>
        <tissue evidence="12">Whole</tissue>
    </source>
</reference>
<comment type="caution">
    <text evidence="12">The sequence shown here is derived from an EMBL/GenBank/DDBJ whole genome shotgun (WGS) entry which is preliminary data.</text>
</comment>
<dbReference type="PANTHER" id="PTHR19960:SF25">
    <property type="entry name" value="TEKTIN-1"/>
    <property type="match status" value="1"/>
</dbReference>
<gene>
    <name evidence="12" type="primary">TEKT4</name>
    <name evidence="12" type="ORF">SK128_027724</name>
</gene>
<evidence type="ECO:0000256" key="11">
    <source>
        <dbReference type="SAM" id="Coils"/>
    </source>
</evidence>
<dbReference type="AlphaFoldDB" id="A0AAN8X8C4"/>
<dbReference type="PANTHER" id="PTHR19960">
    <property type="entry name" value="TEKTIN"/>
    <property type="match status" value="1"/>
</dbReference>
<keyword evidence="3" id="KW-0963">Cytoplasm</keyword>
<comment type="subcellular location">
    <subcellularLocation>
        <location evidence="10">Cytoplasm</location>
        <location evidence="10">Cytoskeleton</location>
        <location evidence="10">Cilium axoneme</location>
    </subcellularLocation>
    <subcellularLocation>
        <location evidence="1">Cytoplasm</location>
        <location evidence="1">Cytoskeleton</location>
        <location evidence="1">Flagellum axoneme</location>
    </subcellularLocation>
</comment>
<dbReference type="GO" id="GO:0015630">
    <property type="term" value="C:microtubule cytoskeleton"/>
    <property type="evidence" value="ECO:0007669"/>
    <property type="project" value="UniProtKB-UniRule"/>
</dbReference>
<evidence type="ECO:0000256" key="2">
    <source>
        <dbReference type="ARBA" id="ARBA00007209"/>
    </source>
</evidence>
<dbReference type="GO" id="GO:0005634">
    <property type="term" value="C:nucleus"/>
    <property type="evidence" value="ECO:0007669"/>
    <property type="project" value="TreeGrafter"/>
</dbReference>
<dbReference type="InterPro" id="IPR048256">
    <property type="entry name" value="Tektin-like"/>
</dbReference>
<keyword evidence="8 10" id="KW-0966">Cell projection</keyword>
<dbReference type="EMBL" id="JAXCGZ010006489">
    <property type="protein sequence ID" value="KAK7079726.1"/>
    <property type="molecule type" value="Genomic_DNA"/>
</dbReference>
<evidence type="ECO:0000256" key="3">
    <source>
        <dbReference type="ARBA" id="ARBA00022490"/>
    </source>
</evidence>
<organism evidence="12 13">
    <name type="scientific">Halocaridina rubra</name>
    <name type="common">Hawaiian red shrimp</name>
    <dbReference type="NCBI Taxonomy" id="373956"/>
    <lineage>
        <taxon>Eukaryota</taxon>
        <taxon>Metazoa</taxon>
        <taxon>Ecdysozoa</taxon>
        <taxon>Arthropoda</taxon>
        <taxon>Crustacea</taxon>
        <taxon>Multicrustacea</taxon>
        <taxon>Malacostraca</taxon>
        <taxon>Eumalacostraca</taxon>
        <taxon>Eucarida</taxon>
        <taxon>Decapoda</taxon>
        <taxon>Pleocyemata</taxon>
        <taxon>Caridea</taxon>
        <taxon>Atyoidea</taxon>
        <taxon>Atyidae</taxon>
        <taxon>Halocaridina</taxon>
    </lineage>
</organism>
<evidence type="ECO:0000256" key="4">
    <source>
        <dbReference type="ARBA" id="ARBA00022846"/>
    </source>
</evidence>
<evidence type="ECO:0000256" key="9">
    <source>
        <dbReference type="ARBA" id="ARBA00045224"/>
    </source>
</evidence>
<dbReference type="GO" id="GO:0060294">
    <property type="term" value="P:cilium movement involved in cell motility"/>
    <property type="evidence" value="ECO:0007669"/>
    <property type="project" value="UniProtKB-UniRule"/>
</dbReference>
<sequence>MELEDAKAKLITKDSMLRKEIAEEEKSIASLRQGLQDKESPLQVAQSRHWTRSFRPGADRCLDQPHYRLKDELDELPQSIEALRERLKNSEDTLEELHRLHEDFSKDVLNREHTISLERRCVTVRSLKPTQEKLQGL</sequence>
<feature type="coiled-coil region" evidence="11">
    <location>
        <begin position="73"/>
        <end position="107"/>
    </location>
</feature>
<keyword evidence="6 10" id="KW-0969">Cilium</keyword>
<name>A0AAN8X8C4_HALRR</name>
<dbReference type="Proteomes" id="UP001381693">
    <property type="component" value="Unassembled WGS sequence"/>
</dbReference>
<dbReference type="GO" id="GO:0005930">
    <property type="term" value="C:axoneme"/>
    <property type="evidence" value="ECO:0007669"/>
    <property type="project" value="UniProtKB-SubCell"/>
</dbReference>
<evidence type="ECO:0000256" key="10">
    <source>
        <dbReference type="RuleBase" id="RU367040"/>
    </source>
</evidence>
<evidence type="ECO:0000256" key="5">
    <source>
        <dbReference type="ARBA" id="ARBA00023054"/>
    </source>
</evidence>
<keyword evidence="7" id="KW-0206">Cytoskeleton</keyword>
<keyword evidence="5 11" id="KW-0175">Coiled coil</keyword>
<accession>A0AAN8X8C4</accession>
<keyword evidence="4 10" id="KW-0282">Flagellum</keyword>
<comment type="function">
    <text evidence="9">Microtubule inner protein (MIP) part of the dynein-decorated doublet microtubules (DMTs) in cilia and flagellar axoneme. Forms filamentous polymers in the walls of ciliary and flagellar microtubules.</text>
</comment>
<dbReference type="InterPro" id="IPR000435">
    <property type="entry name" value="Tektins"/>
</dbReference>